<proteinExistence type="predicted"/>
<accession>A0AAD9PT71</accession>
<feature type="compositionally biased region" description="Basic and acidic residues" evidence="1">
    <location>
        <begin position="900"/>
        <end position="926"/>
    </location>
</feature>
<evidence type="ECO:0000259" key="3">
    <source>
        <dbReference type="Pfam" id="PF18701"/>
    </source>
</evidence>
<dbReference type="PANTHER" id="PTHR47331:SF2">
    <property type="match status" value="1"/>
</dbReference>
<feature type="region of interest" description="Disordered" evidence="1">
    <location>
        <begin position="54"/>
        <end position="81"/>
    </location>
</feature>
<dbReference type="Pfam" id="PF03564">
    <property type="entry name" value="DUF1759"/>
    <property type="match status" value="1"/>
</dbReference>
<feature type="compositionally biased region" description="Low complexity" evidence="1">
    <location>
        <begin position="247"/>
        <end position="261"/>
    </location>
</feature>
<dbReference type="Gene3D" id="1.10.340.70">
    <property type="match status" value="1"/>
</dbReference>
<evidence type="ECO:0000256" key="1">
    <source>
        <dbReference type="SAM" id="MobiDB-lite"/>
    </source>
</evidence>
<gene>
    <name evidence="4" type="ORF">P5673_031186</name>
</gene>
<feature type="domain" description="DUF5641" evidence="3">
    <location>
        <begin position="777"/>
        <end position="876"/>
    </location>
</feature>
<dbReference type="InterPro" id="IPR040676">
    <property type="entry name" value="DUF5641"/>
</dbReference>
<dbReference type="Proteomes" id="UP001249851">
    <property type="component" value="Unassembled WGS sequence"/>
</dbReference>
<reference evidence="4" key="2">
    <citation type="journal article" date="2023" name="Science">
        <title>Genomic signatures of disease resistance in endangered staghorn corals.</title>
        <authorList>
            <person name="Vollmer S.V."/>
            <person name="Selwyn J.D."/>
            <person name="Despard B.A."/>
            <person name="Roesel C.L."/>
        </authorList>
    </citation>
    <scope>NUCLEOTIDE SEQUENCE</scope>
    <source>
        <strain evidence="4">K2</strain>
    </source>
</reference>
<dbReference type="InterPro" id="IPR041588">
    <property type="entry name" value="Integrase_H2C2"/>
</dbReference>
<comment type="caution">
    <text evidence="4">The sequence shown here is derived from an EMBL/GenBank/DDBJ whole genome shotgun (WGS) entry which is preliminary data.</text>
</comment>
<organism evidence="4 5">
    <name type="scientific">Acropora cervicornis</name>
    <name type="common">Staghorn coral</name>
    <dbReference type="NCBI Taxonomy" id="6130"/>
    <lineage>
        <taxon>Eukaryota</taxon>
        <taxon>Metazoa</taxon>
        <taxon>Cnidaria</taxon>
        <taxon>Anthozoa</taxon>
        <taxon>Hexacorallia</taxon>
        <taxon>Scleractinia</taxon>
        <taxon>Astrocoeniina</taxon>
        <taxon>Acroporidae</taxon>
        <taxon>Acropora</taxon>
    </lineage>
</organism>
<feature type="compositionally biased region" description="Acidic residues" evidence="1">
    <location>
        <begin position="887"/>
        <end position="899"/>
    </location>
</feature>
<keyword evidence="5" id="KW-1185">Reference proteome</keyword>
<evidence type="ECO:0000259" key="2">
    <source>
        <dbReference type="Pfam" id="PF17921"/>
    </source>
</evidence>
<feature type="domain" description="Integrase zinc-binding" evidence="2">
    <location>
        <begin position="693"/>
        <end position="744"/>
    </location>
</feature>
<reference evidence="4" key="1">
    <citation type="journal article" date="2023" name="G3 (Bethesda)">
        <title>Whole genome assembly and annotation of the endangered Caribbean coral Acropora cervicornis.</title>
        <authorList>
            <person name="Selwyn J.D."/>
            <person name="Vollmer S.V."/>
        </authorList>
    </citation>
    <scope>NUCLEOTIDE SEQUENCE</scope>
    <source>
        <strain evidence="4">K2</strain>
    </source>
</reference>
<dbReference type="InterPro" id="IPR005312">
    <property type="entry name" value="DUF1759"/>
</dbReference>
<feature type="compositionally biased region" description="Polar residues" evidence="1">
    <location>
        <begin position="54"/>
        <end position="66"/>
    </location>
</feature>
<feature type="region of interest" description="Disordered" evidence="1">
    <location>
        <begin position="231"/>
        <end position="267"/>
    </location>
</feature>
<dbReference type="EMBL" id="JARQWQ010000143">
    <property type="protein sequence ID" value="KAK2548592.1"/>
    <property type="molecule type" value="Genomic_DNA"/>
</dbReference>
<evidence type="ECO:0000313" key="5">
    <source>
        <dbReference type="Proteomes" id="UP001249851"/>
    </source>
</evidence>
<dbReference type="Pfam" id="PF17921">
    <property type="entry name" value="Integrase_H2C2"/>
    <property type="match status" value="1"/>
</dbReference>
<sequence>MELIATLNETILGQVEEEDIEEEIADSSEFMDEIYICLTTLEDATRVEAENVVTPPTQANSSQQDQQVDEPGHGSGGGSKVRLPKLQLPSFDGNFKDWSAFWDSFDSAINSNQSLTPIERFSYLRASLRGSAVATINGLSLSSANYEAAVALLKERHLYDEVEANVRALSALGQTAEEYGGLLFPLMFHKIPEEIRLSICNKVSKENWNLEAVLKELKQEVANRERCDYSAVTHSGDTSTKEDQKLPPVKKSGGKGPPSTSALMAAGSDRNQKPACVYCGQHHSSLQCTIVTNAQKRKEIFKEEWSKCHGRHHSSICDPTETPISQVSTETQKRESTVDEKRVTSSVNICVGTKNNVLLQTAKATVCNPGNSHRKMTIGIILDGGSQRSYVTERILDALNLSVAHSESSTINPFGSNTGIHQQCKVVNLCMGALGSDDATLSAICVPVISSPVQGQCPRQAMKVALYWIRGEDREWKEFVQNRVCEIRNLVPPKAWRHCSSKDNPADIASRGTSPVILAESTWVSGPDWLKSYEEAMQISEETAKVKQAPVESLQEAKKEHRELASNLPCSSLLTGSSSLAVSAVIDCKIFSHLHRLLTITALVLRFTRKLKSKGREPRLVPVDITAEDILEAEELWIRDIQIDLTSSAKFKNWEGEIGVFSDPNGILRCGGRLGNADLSESQRHPALLDANHHVTPLILRACHERVHHNGVKETLTELRSRFWIVRGRQVVKKLLHECAICRRLQGKPYSPPTAPSLPSFRITKEQRFTFTGRGRVALLERLKDHFWIRWRNEYLLVLRNSHRLKTRDAEGQTVAVGDVVIVHEDGLHRGLWKLGRVESLIKGKDGLVRGAVVKSTTPKRRNPTRLRRPLQRLYPLELGARSQGDSSEDIPDVPDGAEDAEKRPRREAARRADRQRRALMENELL</sequence>
<dbReference type="Pfam" id="PF18701">
    <property type="entry name" value="DUF5641"/>
    <property type="match status" value="1"/>
</dbReference>
<name>A0AAD9PT71_ACRCE</name>
<protein>
    <submittedName>
        <fullName evidence="4">Uncharacterized protein</fullName>
    </submittedName>
</protein>
<feature type="region of interest" description="Disordered" evidence="1">
    <location>
        <begin position="878"/>
        <end position="926"/>
    </location>
</feature>
<dbReference type="PANTHER" id="PTHR47331">
    <property type="entry name" value="PHD-TYPE DOMAIN-CONTAINING PROTEIN"/>
    <property type="match status" value="1"/>
</dbReference>
<evidence type="ECO:0000313" key="4">
    <source>
        <dbReference type="EMBL" id="KAK2548592.1"/>
    </source>
</evidence>
<dbReference type="AlphaFoldDB" id="A0AAD9PT71"/>